<feature type="region of interest" description="Disordered" evidence="1">
    <location>
        <begin position="1"/>
        <end position="28"/>
    </location>
</feature>
<proteinExistence type="predicted"/>
<sequence length="28" mass="3363">MRTWPSTRRRSLAPPTRSRHGQPRRCSQ</sequence>
<protein>
    <submittedName>
        <fullName evidence="2">Uncharacterized protein</fullName>
    </submittedName>
</protein>
<organism evidence="2">
    <name type="scientific">Arundo donax</name>
    <name type="common">Giant reed</name>
    <name type="synonym">Donax arundinaceus</name>
    <dbReference type="NCBI Taxonomy" id="35708"/>
    <lineage>
        <taxon>Eukaryota</taxon>
        <taxon>Viridiplantae</taxon>
        <taxon>Streptophyta</taxon>
        <taxon>Embryophyta</taxon>
        <taxon>Tracheophyta</taxon>
        <taxon>Spermatophyta</taxon>
        <taxon>Magnoliopsida</taxon>
        <taxon>Liliopsida</taxon>
        <taxon>Poales</taxon>
        <taxon>Poaceae</taxon>
        <taxon>PACMAD clade</taxon>
        <taxon>Arundinoideae</taxon>
        <taxon>Arundineae</taxon>
        <taxon>Arundo</taxon>
    </lineage>
</organism>
<evidence type="ECO:0000313" key="2">
    <source>
        <dbReference type="EMBL" id="JAE18618.1"/>
    </source>
</evidence>
<dbReference type="AlphaFoldDB" id="A0A0A9GDB2"/>
<reference evidence="2" key="1">
    <citation type="submission" date="2014-09" db="EMBL/GenBank/DDBJ databases">
        <authorList>
            <person name="Magalhaes I.L.F."/>
            <person name="Oliveira U."/>
            <person name="Santos F.R."/>
            <person name="Vidigal T.H.D.A."/>
            <person name="Brescovit A.D."/>
            <person name="Santos A.J."/>
        </authorList>
    </citation>
    <scope>NUCLEOTIDE SEQUENCE</scope>
    <source>
        <tissue evidence="2">Shoot tissue taken approximately 20 cm above the soil surface</tissue>
    </source>
</reference>
<dbReference type="EMBL" id="GBRH01179278">
    <property type="protein sequence ID" value="JAE18618.1"/>
    <property type="molecule type" value="Transcribed_RNA"/>
</dbReference>
<reference evidence="2" key="2">
    <citation type="journal article" date="2015" name="Data Brief">
        <title>Shoot transcriptome of the giant reed, Arundo donax.</title>
        <authorList>
            <person name="Barrero R.A."/>
            <person name="Guerrero F.D."/>
            <person name="Moolhuijzen P."/>
            <person name="Goolsby J.A."/>
            <person name="Tidwell J."/>
            <person name="Bellgard S.E."/>
            <person name="Bellgard M.I."/>
        </authorList>
    </citation>
    <scope>NUCLEOTIDE SEQUENCE</scope>
    <source>
        <tissue evidence="2">Shoot tissue taken approximately 20 cm above the soil surface</tissue>
    </source>
</reference>
<name>A0A0A9GDB2_ARUDO</name>
<accession>A0A0A9GDB2</accession>
<feature type="compositionally biased region" description="Basic residues" evidence="1">
    <location>
        <begin position="7"/>
        <end position="28"/>
    </location>
</feature>
<evidence type="ECO:0000256" key="1">
    <source>
        <dbReference type="SAM" id="MobiDB-lite"/>
    </source>
</evidence>